<evidence type="ECO:0000256" key="7">
    <source>
        <dbReference type="ARBA" id="ARBA00023065"/>
    </source>
</evidence>
<organism evidence="11 12">
    <name type="scientific">Novosphingobium capsulatum</name>
    <dbReference type="NCBI Taxonomy" id="13688"/>
    <lineage>
        <taxon>Bacteria</taxon>
        <taxon>Pseudomonadati</taxon>
        <taxon>Pseudomonadota</taxon>
        <taxon>Alphaproteobacteria</taxon>
        <taxon>Sphingomonadales</taxon>
        <taxon>Sphingomonadaceae</taxon>
        <taxon>Novosphingobium</taxon>
    </lineage>
</organism>
<comment type="subcellular location">
    <subcellularLocation>
        <location evidence="1">Cell inner membrane</location>
        <topology evidence="1">Multi-pass membrane protein</topology>
    </subcellularLocation>
</comment>
<keyword evidence="2" id="KW-0813">Transport</keyword>
<feature type="transmembrane region" description="Helical" evidence="10">
    <location>
        <begin position="331"/>
        <end position="356"/>
    </location>
</feature>
<dbReference type="PANTHER" id="PTHR43298">
    <property type="entry name" value="MULTIDRUG RESISTANCE PROTEIN NORM-RELATED"/>
    <property type="match status" value="1"/>
</dbReference>
<dbReference type="InterPro" id="IPR048279">
    <property type="entry name" value="MdtK-like"/>
</dbReference>
<keyword evidence="3" id="KW-0050">Antiport</keyword>
<dbReference type="NCBIfam" id="TIGR00797">
    <property type="entry name" value="matE"/>
    <property type="match status" value="1"/>
</dbReference>
<feature type="transmembrane region" description="Helical" evidence="10">
    <location>
        <begin position="108"/>
        <end position="126"/>
    </location>
</feature>
<dbReference type="Proteomes" id="UP001184150">
    <property type="component" value="Unassembled WGS sequence"/>
</dbReference>
<keyword evidence="8 10" id="KW-0472">Membrane</keyword>
<evidence type="ECO:0000256" key="6">
    <source>
        <dbReference type="ARBA" id="ARBA00022989"/>
    </source>
</evidence>
<keyword evidence="5 10" id="KW-0812">Transmembrane</keyword>
<feature type="transmembrane region" description="Helical" evidence="10">
    <location>
        <begin position="368"/>
        <end position="387"/>
    </location>
</feature>
<dbReference type="InterPro" id="IPR002528">
    <property type="entry name" value="MATE_fam"/>
</dbReference>
<accession>A0ABU1MKU0</accession>
<dbReference type="InterPro" id="IPR050222">
    <property type="entry name" value="MATE_MdtK"/>
</dbReference>
<evidence type="ECO:0000256" key="2">
    <source>
        <dbReference type="ARBA" id="ARBA00022448"/>
    </source>
</evidence>
<evidence type="ECO:0000256" key="9">
    <source>
        <dbReference type="ARBA" id="ARBA00031636"/>
    </source>
</evidence>
<evidence type="ECO:0000256" key="1">
    <source>
        <dbReference type="ARBA" id="ARBA00004429"/>
    </source>
</evidence>
<feature type="transmembrane region" description="Helical" evidence="10">
    <location>
        <begin position="28"/>
        <end position="51"/>
    </location>
</feature>
<feature type="transmembrane region" description="Helical" evidence="10">
    <location>
        <begin position="138"/>
        <end position="162"/>
    </location>
</feature>
<feature type="transmembrane region" description="Helical" evidence="10">
    <location>
        <begin position="63"/>
        <end position="87"/>
    </location>
</feature>
<feature type="transmembrane region" description="Helical" evidence="10">
    <location>
        <begin position="435"/>
        <end position="454"/>
    </location>
</feature>
<feature type="transmembrane region" description="Helical" evidence="10">
    <location>
        <begin position="408"/>
        <end position="429"/>
    </location>
</feature>
<comment type="caution">
    <text evidence="11">The sequence shown here is derived from an EMBL/GenBank/DDBJ whole genome shotgun (WGS) entry which is preliminary data.</text>
</comment>
<evidence type="ECO:0000313" key="12">
    <source>
        <dbReference type="Proteomes" id="UP001184150"/>
    </source>
</evidence>
<keyword evidence="6 10" id="KW-1133">Transmembrane helix</keyword>
<dbReference type="EMBL" id="JAVDRD010000003">
    <property type="protein sequence ID" value="MDR6510647.1"/>
    <property type="molecule type" value="Genomic_DNA"/>
</dbReference>
<evidence type="ECO:0000256" key="5">
    <source>
        <dbReference type="ARBA" id="ARBA00022692"/>
    </source>
</evidence>
<dbReference type="PANTHER" id="PTHR43298:SF2">
    <property type="entry name" value="FMN_FAD EXPORTER YEEO-RELATED"/>
    <property type="match status" value="1"/>
</dbReference>
<protein>
    <recommendedName>
        <fullName evidence="9">Multidrug-efflux transporter</fullName>
    </recommendedName>
</protein>
<gene>
    <name evidence="11" type="ORF">J2792_001513</name>
</gene>
<sequence length="466" mass="49060">MTVATSLPTSPDLAGPHATSEWREMLRLAAPLVGANLLQMAVFAVDVLFVARLGAEALAASSLAVSIFGLLIWSLTGLVGATSPLIAAELGRRRHAVREVRRTVRMGAWVGVLAAVVAMALCQLGGPLLRATGQSEAVVVRAVPFLAVLSLACVPAVLSSLLRTVVSTLGRPGIGTAITALAVVVNGTGNWIFVYGHAGMPALGLMGSAWSSVVTSSAMLLAYAMVLRFDRRLHRYHLLGRWWRAEWRRFADVWKIGLPICATIVAEAGLFNGAALLIGRIGEVQLAAHTVAMQLAGMTFQVPFGLGQAATIRVGLAYGARDHAGIARAGWTALAMSVGFMGTMAAVMLAIPRLILGLYIDVGDPANAALVGYALQFLIVAAAFQLFDGAQATCGAVLRGLQDTRVPMTIAMFGYWVPGLLTAIGLGLYTPLGGMGVWLGLMAGLVCVAALLIWRWHRRDRLGLLP</sequence>
<keyword evidence="7" id="KW-0406">Ion transport</keyword>
<dbReference type="RefSeq" id="WP_374709395.1">
    <property type="nucleotide sequence ID" value="NZ_JAVDRD010000003.1"/>
</dbReference>
<evidence type="ECO:0000256" key="8">
    <source>
        <dbReference type="ARBA" id="ARBA00023136"/>
    </source>
</evidence>
<dbReference type="PIRSF" id="PIRSF006603">
    <property type="entry name" value="DinF"/>
    <property type="match status" value="1"/>
</dbReference>
<dbReference type="CDD" id="cd13131">
    <property type="entry name" value="MATE_NorM_like"/>
    <property type="match status" value="1"/>
</dbReference>
<feature type="transmembrane region" description="Helical" evidence="10">
    <location>
        <begin position="174"/>
        <end position="196"/>
    </location>
</feature>
<evidence type="ECO:0000256" key="10">
    <source>
        <dbReference type="SAM" id="Phobius"/>
    </source>
</evidence>
<feature type="transmembrane region" description="Helical" evidence="10">
    <location>
        <begin position="202"/>
        <end position="226"/>
    </location>
</feature>
<keyword evidence="12" id="KW-1185">Reference proteome</keyword>
<dbReference type="Pfam" id="PF01554">
    <property type="entry name" value="MatE"/>
    <property type="match status" value="2"/>
</dbReference>
<proteinExistence type="predicted"/>
<evidence type="ECO:0000256" key="3">
    <source>
        <dbReference type="ARBA" id="ARBA00022449"/>
    </source>
</evidence>
<reference evidence="11 12" key="1">
    <citation type="submission" date="2023-07" db="EMBL/GenBank/DDBJ databases">
        <title>Sorghum-associated microbial communities from plants grown in Nebraska, USA.</title>
        <authorList>
            <person name="Schachtman D."/>
        </authorList>
    </citation>
    <scope>NUCLEOTIDE SEQUENCE [LARGE SCALE GENOMIC DNA]</scope>
    <source>
        <strain evidence="11 12">DS1027</strain>
    </source>
</reference>
<evidence type="ECO:0000256" key="4">
    <source>
        <dbReference type="ARBA" id="ARBA00022475"/>
    </source>
</evidence>
<evidence type="ECO:0000313" key="11">
    <source>
        <dbReference type="EMBL" id="MDR6510647.1"/>
    </source>
</evidence>
<keyword evidence="4" id="KW-1003">Cell membrane</keyword>
<name>A0ABU1MKU0_9SPHN</name>